<dbReference type="GO" id="GO:0004523">
    <property type="term" value="F:RNA-DNA hybrid ribonuclease activity"/>
    <property type="evidence" value="ECO:0007669"/>
    <property type="project" value="InterPro"/>
</dbReference>
<dbReference type="InterPro" id="IPR036397">
    <property type="entry name" value="RNaseH_sf"/>
</dbReference>
<dbReference type="PANTHER" id="PTHR47074:SF73">
    <property type="entry name" value="OS04G0448401 PROTEIN"/>
    <property type="match status" value="1"/>
</dbReference>
<evidence type="ECO:0000259" key="1">
    <source>
        <dbReference type="Pfam" id="PF13456"/>
    </source>
</evidence>
<keyword evidence="4" id="KW-1185">Reference proteome</keyword>
<dbReference type="InterPro" id="IPR002156">
    <property type="entry name" value="RNaseH_domain"/>
</dbReference>
<dbReference type="AlphaFoldDB" id="A0AAV3R420"/>
<dbReference type="EMBL" id="BAABME010024519">
    <property type="protein sequence ID" value="GAA0170366.1"/>
    <property type="molecule type" value="Genomic_DNA"/>
</dbReference>
<dbReference type="InterPro" id="IPR012337">
    <property type="entry name" value="RNaseH-like_sf"/>
</dbReference>
<reference evidence="3 4" key="1">
    <citation type="submission" date="2024-01" db="EMBL/GenBank/DDBJ databases">
        <title>The complete chloroplast genome sequence of Lithospermum erythrorhizon: insights into the phylogenetic relationship among Boraginaceae species and the maternal lineages of purple gromwells.</title>
        <authorList>
            <person name="Okada T."/>
            <person name="Watanabe K."/>
        </authorList>
    </citation>
    <scope>NUCLEOTIDE SEQUENCE [LARGE SCALE GENOMIC DNA]</scope>
</reference>
<evidence type="ECO:0000313" key="3">
    <source>
        <dbReference type="EMBL" id="GAA0170366.1"/>
    </source>
</evidence>
<dbReference type="PANTHER" id="PTHR47074">
    <property type="entry name" value="BNAC02G40300D PROTEIN"/>
    <property type="match status" value="1"/>
</dbReference>
<dbReference type="Gene3D" id="3.30.420.10">
    <property type="entry name" value="Ribonuclease H-like superfamily/Ribonuclease H"/>
    <property type="match status" value="1"/>
</dbReference>
<dbReference type="InterPro" id="IPR044730">
    <property type="entry name" value="RNase_H-like_dom_plant"/>
</dbReference>
<protein>
    <submittedName>
        <fullName evidence="3">Uncharacterized protein</fullName>
    </submittedName>
</protein>
<dbReference type="Pfam" id="PF13456">
    <property type="entry name" value="RVT_3"/>
    <property type="match status" value="1"/>
</dbReference>
<dbReference type="InterPro" id="IPR052929">
    <property type="entry name" value="RNase_H-like_EbsB-rel"/>
</dbReference>
<feature type="domain" description="RNase H type-1" evidence="1">
    <location>
        <begin position="218"/>
        <end position="309"/>
    </location>
</feature>
<name>A0AAV3R420_LITER</name>
<evidence type="ECO:0000259" key="2">
    <source>
        <dbReference type="Pfam" id="PF13966"/>
    </source>
</evidence>
<dbReference type="GO" id="GO:0003676">
    <property type="term" value="F:nucleic acid binding"/>
    <property type="evidence" value="ECO:0007669"/>
    <property type="project" value="InterPro"/>
</dbReference>
<accession>A0AAV3R420</accession>
<dbReference type="CDD" id="cd06222">
    <property type="entry name" value="RNase_H_like"/>
    <property type="match status" value="1"/>
</dbReference>
<dbReference type="Proteomes" id="UP001454036">
    <property type="component" value="Unassembled WGS sequence"/>
</dbReference>
<dbReference type="InterPro" id="IPR026960">
    <property type="entry name" value="RVT-Znf"/>
</dbReference>
<organism evidence="3 4">
    <name type="scientific">Lithospermum erythrorhizon</name>
    <name type="common">Purple gromwell</name>
    <name type="synonym">Lithospermum officinale var. erythrorhizon</name>
    <dbReference type="NCBI Taxonomy" id="34254"/>
    <lineage>
        <taxon>Eukaryota</taxon>
        <taxon>Viridiplantae</taxon>
        <taxon>Streptophyta</taxon>
        <taxon>Embryophyta</taxon>
        <taxon>Tracheophyta</taxon>
        <taxon>Spermatophyta</taxon>
        <taxon>Magnoliopsida</taxon>
        <taxon>eudicotyledons</taxon>
        <taxon>Gunneridae</taxon>
        <taxon>Pentapetalae</taxon>
        <taxon>asterids</taxon>
        <taxon>lamiids</taxon>
        <taxon>Boraginales</taxon>
        <taxon>Boraginaceae</taxon>
        <taxon>Boraginoideae</taxon>
        <taxon>Lithospermeae</taxon>
        <taxon>Lithospermum</taxon>
    </lineage>
</organism>
<dbReference type="Pfam" id="PF13966">
    <property type="entry name" value="zf-RVT"/>
    <property type="match status" value="1"/>
</dbReference>
<sequence length="330" mass="37719">MGDDDAQLVLSIPLSKQSIRDKLVWNHTKSGIYLTCSGYRSARDMKKNGELRTKDMGTSSDGSSSSARWKGVWKLKVPPRVWGFIWKCMENALPLETNLRRRGIKVDNECVLCKNKSETLQHLFLDCSFRCRLWFATPWSFLVNNGHWRSFPEWWDYISKQLASHNLEEDMGKVEENGLRLANEYSGETKKVPRQSSNEAVTVLQGWATPSPGFVKINCDAGWSQTTKCGTTGLVCQDEAGQFVGAVFYNLGQVQSAAVAEVLAIREGMEWAWKQGWRRVEVESDAKVIIQSINGVYPVSLTLKWWYWISFIWPNIWRLSFSILVVDQTM</sequence>
<comment type="caution">
    <text evidence="3">The sequence shown here is derived from an EMBL/GenBank/DDBJ whole genome shotgun (WGS) entry which is preliminary data.</text>
</comment>
<proteinExistence type="predicted"/>
<evidence type="ECO:0000313" key="4">
    <source>
        <dbReference type="Proteomes" id="UP001454036"/>
    </source>
</evidence>
<dbReference type="SUPFAM" id="SSF53098">
    <property type="entry name" value="Ribonuclease H-like"/>
    <property type="match status" value="1"/>
</dbReference>
<feature type="domain" description="Reverse transcriptase zinc-binding" evidence="2">
    <location>
        <begin position="65"/>
        <end position="134"/>
    </location>
</feature>
<gene>
    <name evidence="3" type="ORF">LIER_40941</name>
</gene>